<evidence type="ECO:0000313" key="1">
    <source>
        <dbReference type="EMBL" id="MCW7552860.1"/>
    </source>
</evidence>
<dbReference type="RefSeq" id="WP_262567767.1">
    <property type="nucleotide sequence ID" value="NZ_JAPFCC010000001.1"/>
</dbReference>
<dbReference type="Proteomes" id="UP001209854">
    <property type="component" value="Unassembled WGS sequence"/>
</dbReference>
<proteinExistence type="predicted"/>
<evidence type="ECO:0000313" key="2">
    <source>
        <dbReference type="Proteomes" id="UP001209854"/>
    </source>
</evidence>
<comment type="caution">
    <text evidence="1">The sequence shown here is derived from an EMBL/GenBank/DDBJ whole genome shotgun (WGS) entry which is preliminary data.</text>
</comment>
<dbReference type="InterPro" id="IPR013467">
    <property type="entry name" value="HNH78-like"/>
</dbReference>
<organism evidence="1 2">
    <name type="scientific">Endozoicomonas gorgoniicola</name>
    <dbReference type="NCBI Taxonomy" id="1234144"/>
    <lineage>
        <taxon>Bacteria</taxon>
        <taxon>Pseudomonadati</taxon>
        <taxon>Pseudomonadota</taxon>
        <taxon>Gammaproteobacteria</taxon>
        <taxon>Oceanospirillales</taxon>
        <taxon>Endozoicomonadaceae</taxon>
        <taxon>Endozoicomonas</taxon>
    </lineage>
</organism>
<sequence>MRHIKKSAAPAAFNAYKGCNGATYKNFVANQPLYNEVKQQLIGDQLGQCCYCGIRVELDSTHIEHVLDQNKHKKLQLEFSNLLASCNGGPRQEHCGHAKGSRPLPVTPLQDDCEERFVFRSNGYVASVEDDQDADTSIDVLNLNIVKLRNMRKAALSGSGLFEDDLKLEDIEEYIELYNSADDNGQLEPFSQVVVNRLRQEQALLLQAERVSG</sequence>
<reference evidence="1 2" key="1">
    <citation type="submission" date="2022-10" db="EMBL/GenBank/DDBJ databases">
        <title>High-quality genome sequences of two octocoral-associated bacteria, Endozoicomonas euniceicola EF212 and Endozoicomonas gorgoniicola PS125.</title>
        <authorList>
            <person name="Chiou Y.-J."/>
            <person name="Chen Y.-H."/>
        </authorList>
    </citation>
    <scope>NUCLEOTIDE SEQUENCE [LARGE SCALE GENOMIC DNA]</scope>
    <source>
        <strain evidence="1 2">PS125</strain>
    </source>
</reference>
<name>A0ABT3MU05_9GAMM</name>
<dbReference type="NCBIfam" id="TIGR02646">
    <property type="entry name" value="retron system putative HNH endonuclease"/>
    <property type="match status" value="1"/>
</dbReference>
<keyword evidence="2" id="KW-1185">Reference proteome</keyword>
<dbReference type="EMBL" id="JAPFCC010000001">
    <property type="protein sequence ID" value="MCW7552860.1"/>
    <property type="molecule type" value="Genomic_DNA"/>
</dbReference>
<dbReference type="Gene3D" id="1.10.30.50">
    <property type="match status" value="1"/>
</dbReference>
<accession>A0ABT3MU05</accession>
<gene>
    <name evidence="1" type="ORF">NX722_09430</name>
</gene>
<protein>
    <submittedName>
        <fullName evidence="1">TIGR02646 family protein</fullName>
    </submittedName>
</protein>